<organism evidence="6 7">
    <name type="scientific">Streptomyces coffeae</name>
    <dbReference type="NCBI Taxonomy" id="621382"/>
    <lineage>
        <taxon>Bacteria</taxon>
        <taxon>Bacillati</taxon>
        <taxon>Actinomycetota</taxon>
        <taxon>Actinomycetes</taxon>
        <taxon>Kitasatosporales</taxon>
        <taxon>Streptomycetaceae</taxon>
        <taxon>Streptomyces</taxon>
    </lineage>
</organism>
<sequence length="478" mass="51463">MRAPARIPRPPRPRSGHRPRWGLRMAAGASGLVLAVSGIGHLLVRELESGIHRVDVFDDLDNRPKGGGGGVNFLVVGTDGRDRITRREKTLYRLGGEPCHCTDTIMLVHLSGDRRRASVVSLPRDSYAEIPAYTDPAGRRHPMHPRKLNAAYAEGGPGLTVRTVEHLTGVHVDHYLEVDFTSFMKTVDVVGGVKVCTARRLTDDHTGLDLPAGSHVLNGGQALQYVRSRHIDGSSDLGRIQRQQRFMASVIHQTTAGGVLFNPVKFNKVATTLLGSVRADHGFGAEDLVELGRAMHGFTPASSEFASVPVELPGIPVKGMGSTLRWDEEKADRLFTAIREDRPLTVRHTRKPSGVPVDVAPARIKVHVLNGTTESGLARRADRALHAAGFATTGSPADAAASGVKRTVITYDPVWSRSVRSLAAALPGATLRPVAKHGAVMQVTVGKDYRGVRTVRTEEPRPAKNGIEAVTGDEVACP</sequence>
<proteinExistence type="inferred from homology"/>
<feature type="domain" description="LytR/CpsA/Psr regulator C-terminal" evidence="5">
    <location>
        <begin position="363"/>
        <end position="449"/>
    </location>
</feature>
<evidence type="ECO:0000313" key="7">
    <source>
        <dbReference type="Proteomes" id="UP000634229"/>
    </source>
</evidence>
<dbReference type="PANTHER" id="PTHR33392">
    <property type="entry name" value="POLYISOPRENYL-TEICHOIC ACID--PEPTIDOGLYCAN TEICHOIC ACID TRANSFERASE TAGU"/>
    <property type="match status" value="1"/>
</dbReference>
<protein>
    <submittedName>
        <fullName evidence="6">LCP family protein</fullName>
    </submittedName>
</protein>
<comment type="similarity">
    <text evidence="1">Belongs to the LytR/CpsA/Psr (LCP) family.</text>
</comment>
<evidence type="ECO:0000259" key="4">
    <source>
        <dbReference type="Pfam" id="PF03816"/>
    </source>
</evidence>
<name>A0ABS1NMY7_9ACTN</name>
<evidence type="ECO:0000256" key="1">
    <source>
        <dbReference type="ARBA" id="ARBA00006068"/>
    </source>
</evidence>
<dbReference type="EMBL" id="JAERRF010000027">
    <property type="protein sequence ID" value="MBL1101310.1"/>
    <property type="molecule type" value="Genomic_DNA"/>
</dbReference>
<evidence type="ECO:0000256" key="2">
    <source>
        <dbReference type="SAM" id="MobiDB-lite"/>
    </source>
</evidence>
<feature type="compositionally biased region" description="Basic residues" evidence="2">
    <location>
        <begin position="9"/>
        <end position="20"/>
    </location>
</feature>
<dbReference type="InterPro" id="IPR004474">
    <property type="entry name" value="LytR_CpsA_psr"/>
</dbReference>
<evidence type="ECO:0000259" key="5">
    <source>
        <dbReference type="Pfam" id="PF13399"/>
    </source>
</evidence>
<feature type="transmembrane region" description="Helical" evidence="3">
    <location>
        <begin position="21"/>
        <end position="44"/>
    </location>
</feature>
<evidence type="ECO:0000313" key="6">
    <source>
        <dbReference type="EMBL" id="MBL1101310.1"/>
    </source>
</evidence>
<keyword evidence="3" id="KW-0472">Membrane</keyword>
<keyword evidence="3" id="KW-1133">Transmembrane helix</keyword>
<feature type="domain" description="Cell envelope-related transcriptional attenuator" evidence="4">
    <location>
        <begin position="102"/>
        <end position="254"/>
    </location>
</feature>
<dbReference type="PANTHER" id="PTHR33392:SF6">
    <property type="entry name" value="POLYISOPRENYL-TEICHOIC ACID--PEPTIDOGLYCAN TEICHOIC ACID TRANSFERASE TAGU"/>
    <property type="match status" value="1"/>
</dbReference>
<comment type="caution">
    <text evidence="6">The sequence shown here is derived from an EMBL/GenBank/DDBJ whole genome shotgun (WGS) entry which is preliminary data.</text>
</comment>
<gene>
    <name evidence="6" type="ORF">JK363_32545</name>
</gene>
<accession>A0ABS1NMY7</accession>
<reference evidence="6 7" key="1">
    <citation type="submission" date="2021-01" db="EMBL/GenBank/DDBJ databases">
        <title>WGS of actinomycetes isolated from Thailand.</title>
        <authorList>
            <person name="Thawai C."/>
        </authorList>
    </citation>
    <scope>NUCLEOTIDE SEQUENCE [LARGE SCALE GENOMIC DNA]</scope>
    <source>
        <strain evidence="6 7">CA1R205</strain>
    </source>
</reference>
<dbReference type="InterPro" id="IPR050922">
    <property type="entry name" value="LytR/CpsA/Psr_CW_biosynth"/>
</dbReference>
<dbReference type="Proteomes" id="UP000634229">
    <property type="component" value="Unassembled WGS sequence"/>
</dbReference>
<dbReference type="RefSeq" id="WP_201880849.1">
    <property type="nucleotide sequence ID" value="NZ_JAERRF010000027.1"/>
</dbReference>
<feature type="region of interest" description="Disordered" evidence="2">
    <location>
        <begin position="1"/>
        <end position="20"/>
    </location>
</feature>
<evidence type="ECO:0000256" key="3">
    <source>
        <dbReference type="SAM" id="Phobius"/>
    </source>
</evidence>
<dbReference type="Gene3D" id="3.40.630.190">
    <property type="entry name" value="LCP protein"/>
    <property type="match status" value="1"/>
</dbReference>
<dbReference type="Gene3D" id="3.30.70.2390">
    <property type="match status" value="1"/>
</dbReference>
<dbReference type="NCBIfam" id="TIGR00350">
    <property type="entry name" value="lytR_cpsA_psr"/>
    <property type="match status" value="1"/>
</dbReference>
<keyword evidence="3" id="KW-0812">Transmembrane</keyword>
<keyword evidence="7" id="KW-1185">Reference proteome</keyword>
<dbReference type="InterPro" id="IPR027381">
    <property type="entry name" value="LytR/CpsA/Psr_C"/>
</dbReference>
<dbReference type="Pfam" id="PF03816">
    <property type="entry name" value="LytR_cpsA_psr"/>
    <property type="match status" value="1"/>
</dbReference>
<dbReference type="Pfam" id="PF13399">
    <property type="entry name" value="LytR_C"/>
    <property type="match status" value="1"/>
</dbReference>